<dbReference type="Proteomes" id="UP000481043">
    <property type="component" value="Unassembled WGS sequence"/>
</dbReference>
<gene>
    <name evidence="1" type="ORF">G4D63_10385</name>
</gene>
<organism evidence="1 2">
    <name type="scientific">Bacillus mesophilus</name>
    <dbReference type="NCBI Taxonomy" id="1808955"/>
    <lineage>
        <taxon>Bacteria</taxon>
        <taxon>Bacillati</taxon>
        <taxon>Bacillota</taxon>
        <taxon>Bacilli</taxon>
        <taxon>Bacillales</taxon>
        <taxon>Bacillaceae</taxon>
        <taxon>Bacillus</taxon>
    </lineage>
</organism>
<keyword evidence="2" id="KW-1185">Reference proteome</keyword>
<dbReference type="EMBL" id="JAAIWM010000003">
    <property type="protein sequence ID" value="NEY72132.1"/>
    <property type="molecule type" value="Genomic_DNA"/>
</dbReference>
<reference evidence="1 2" key="1">
    <citation type="submission" date="2020-02" db="EMBL/GenBank/DDBJ databases">
        <title>Bacillus aquiflavi sp. nov., isolated from yellow water of strong flavor Chinese baijiu in Yibin region of China.</title>
        <authorList>
            <person name="Xie J."/>
        </authorList>
    </citation>
    <scope>NUCLEOTIDE SEQUENCE [LARGE SCALE GENOMIC DNA]</scope>
    <source>
        <strain evidence="1 2">SA4</strain>
    </source>
</reference>
<evidence type="ECO:0000313" key="2">
    <source>
        <dbReference type="Proteomes" id="UP000481043"/>
    </source>
</evidence>
<evidence type="ECO:0008006" key="3">
    <source>
        <dbReference type="Google" id="ProtNLM"/>
    </source>
</evidence>
<proteinExistence type="predicted"/>
<dbReference type="RefSeq" id="WP_163179598.1">
    <property type="nucleotide sequence ID" value="NZ_JAAIWM010000003.1"/>
</dbReference>
<accession>A0A6M0Q715</accession>
<protein>
    <recommendedName>
        <fullName evidence="3">SCP2 sterol-binding domain-containing protein</fullName>
    </recommendedName>
</protein>
<evidence type="ECO:0000313" key="1">
    <source>
        <dbReference type="EMBL" id="NEY72132.1"/>
    </source>
</evidence>
<name>A0A6M0Q715_9BACI</name>
<sequence>MKELLEQFASAVLREKHLRPILPSTPIYVCFQLDYELVFIKISTDGCEIFAKSQGRTDVWIKGDCETLQFIITGKERIRKLESENRIRLTGKLKDILLAEALFYLSEKRLSA</sequence>
<dbReference type="AlphaFoldDB" id="A0A6M0Q715"/>
<comment type="caution">
    <text evidence="1">The sequence shown here is derived from an EMBL/GenBank/DDBJ whole genome shotgun (WGS) entry which is preliminary data.</text>
</comment>